<proteinExistence type="inferred from homology"/>
<comment type="similarity">
    <text evidence="1">Belongs to the TolB family.</text>
</comment>
<dbReference type="Proteomes" id="UP000680038">
    <property type="component" value="Unassembled WGS sequence"/>
</dbReference>
<protein>
    <submittedName>
        <fullName evidence="2">Tol-Pal system protein TolB</fullName>
    </submittedName>
</protein>
<dbReference type="SUPFAM" id="SSF50969">
    <property type="entry name" value="YVTN repeat-like/Quinoprotein amine dehydrogenase"/>
    <property type="match status" value="1"/>
</dbReference>
<dbReference type="InterPro" id="IPR022272">
    <property type="entry name" value="Lipocalin_CS"/>
</dbReference>
<dbReference type="PANTHER" id="PTHR36842">
    <property type="entry name" value="PROTEIN TOLB HOMOLOG"/>
    <property type="match status" value="1"/>
</dbReference>
<dbReference type="AlphaFoldDB" id="A0A916J7Z2"/>
<dbReference type="Gene3D" id="2.120.10.30">
    <property type="entry name" value="TolB, C-terminal domain"/>
    <property type="match status" value="2"/>
</dbReference>
<gene>
    <name evidence="2" type="primary">tolB_1</name>
    <name evidence="2" type="ORF">DYBT9275_00175</name>
</gene>
<dbReference type="PANTHER" id="PTHR36842:SF1">
    <property type="entry name" value="PROTEIN TOLB"/>
    <property type="match status" value="1"/>
</dbReference>
<organism evidence="2 3">
    <name type="scientific">Dyadobacter helix</name>
    <dbReference type="NCBI Taxonomy" id="2822344"/>
    <lineage>
        <taxon>Bacteria</taxon>
        <taxon>Pseudomonadati</taxon>
        <taxon>Bacteroidota</taxon>
        <taxon>Cytophagia</taxon>
        <taxon>Cytophagales</taxon>
        <taxon>Spirosomataceae</taxon>
        <taxon>Dyadobacter</taxon>
    </lineage>
</organism>
<accession>A0A916J7Z2</accession>
<keyword evidence="3" id="KW-1185">Reference proteome</keyword>
<dbReference type="PROSITE" id="PS00213">
    <property type="entry name" value="LIPOCALIN"/>
    <property type="match status" value="1"/>
</dbReference>
<dbReference type="EMBL" id="CAJRAF010000001">
    <property type="protein sequence ID" value="CAG4988865.1"/>
    <property type="molecule type" value="Genomic_DNA"/>
</dbReference>
<name>A0A916J7Z2_9BACT</name>
<dbReference type="SUPFAM" id="SSF82171">
    <property type="entry name" value="DPP6 N-terminal domain-like"/>
    <property type="match status" value="1"/>
</dbReference>
<dbReference type="InterPro" id="IPR022223">
    <property type="entry name" value="DUF3748"/>
</dbReference>
<dbReference type="InterPro" id="IPR011042">
    <property type="entry name" value="6-blade_b-propeller_TolB-like"/>
</dbReference>
<dbReference type="InterPro" id="IPR011044">
    <property type="entry name" value="Quino_amine_DH_bsu"/>
</dbReference>
<dbReference type="InterPro" id="IPR011659">
    <property type="entry name" value="WD40"/>
</dbReference>
<reference evidence="2" key="1">
    <citation type="submission" date="2021-04" db="EMBL/GenBank/DDBJ databases">
        <authorList>
            <person name="Rodrigo-Torres L."/>
            <person name="Arahal R. D."/>
            <person name="Lucena T."/>
        </authorList>
    </citation>
    <scope>NUCLEOTIDE SEQUENCE</scope>
    <source>
        <strain evidence="2">CECT 9275</strain>
    </source>
</reference>
<dbReference type="Pfam" id="PF12566">
    <property type="entry name" value="DUF3748"/>
    <property type="match status" value="1"/>
</dbReference>
<comment type="caution">
    <text evidence="2">The sequence shown here is derived from an EMBL/GenBank/DDBJ whole genome shotgun (WGS) entry which is preliminary data.</text>
</comment>
<evidence type="ECO:0000256" key="1">
    <source>
        <dbReference type="ARBA" id="ARBA00009820"/>
    </source>
</evidence>
<evidence type="ECO:0000313" key="2">
    <source>
        <dbReference type="EMBL" id="CAG4988865.1"/>
    </source>
</evidence>
<evidence type="ECO:0000313" key="3">
    <source>
        <dbReference type="Proteomes" id="UP000680038"/>
    </source>
</evidence>
<dbReference type="Pfam" id="PF07676">
    <property type="entry name" value="PD40"/>
    <property type="match status" value="1"/>
</dbReference>
<sequence>MADLLNTATILALFTFMSSCQSTSDMEEKQLTHDLSYHHDLDNNDNFSPDGRWLVYDTRTDDGGIAESAKIERVNIETGAIEVLYAHKDNNVWGPGAGAVSYSPVENSVVFIHGLLNSSKENPYQQWRRTGVIVKDDNPGTPIYMDARDVTFPFTPGALRGGTHRHEYSGDGQWIGYTYNDAILKALEDSTGVKRNLRTMGVSKNVKAVKVDENGENISGEWFSALVVRVVPEPAPGSDDISQAASDSWVGKKGYQKPDGSWQMARAFLGATRNEKGETVLEVYVVDIPDDITQPGPYGPLEGTATEFPMPPKGTVQRRLTFTAKSGHPGCAGIVRSSPDGKLLSYLAKDEKGIQQIFLISPFGGTPRQLTEHDSNVSGSIRWHPDGQHVSYIHKGSIQICALGDEPFEKRVQVLTAPSTPAPTNMVWSPDGKTIAFNKLVKGEDAQGGSQQVFVKKVTIK</sequence>